<name>A0A5B7DQ81_PORTR</name>
<sequence>MTGVLKITVTPHVRPLTTEHTIYHGRRFNTVRTFKAVHFITSGEGGGKCRGEGGDSQVSSAFNTTASKCNFRA</sequence>
<dbReference type="Proteomes" id="UP000324222">
    <property type="component" value="Unassembled WGS sequence"/>
</dbReference>
<evidence type="ECO:0000313" key="1">
    <source>
        <dbReference type="EMBL" id="MPC23802.1"/>
    </source>
</evidence>
<proteinExistence type="predicted"/>
<gene>
    <name evidence="1" type="ORF">E2C01_016867</name>
</gene>
<organism evidence="1 2">
    <name type="scientific">Portunus trituberculatus</name>
    <name type="common">Swimming crab</name>
    <name type="synonym">Neptunus trituberculatus</name>
    <dbReference type="NCBI Taxonomy" id="210409"/>
    <lineage>
        <taxon>Eukaryota</taxon>
        <taxon>Metazoa</taxon>
        <taxon>Ecdysozoa</taxon>
        <taxon>Arthropoda</taxon>
        <taxon>Crustacea</taxon>
        <taxon>Multicrustacea</taxon>
        <taxon>Malacostraca</taxon>
        <taxon>Eumalacostraca</taxon>
        <taxon>Eucarida</taxon>
        <taxon>Decapoda</taxon>
        <taxon>Pleocyemata</taxon>
        <taxon>Brachyura</taxon>
        <taxon>Eubrachyura</taxon>
        <taxon>Portunoidea</taxon>
        <taxon>Portunidae</taxon>
        <taxon>Portuninae</taxon>
        <taxon>Portunus</taxon>
    </lineage>
</organism>
<dbReference type="EMBL" id="VSRR010001254">
    <property type="protein sequence ID" value="MPC23802.1"/>
    <property type="molecule type" value="Genomic_DNA"/>
</dbReference>
<accession>A0A5B7DQ81</accession>
<reference evidence="1 2" key="1">
    <citation type="submission" date="2019-05" db="EMBL/GenBank/DDBJ databases">
        <title>Another draft genome of Portunus trituberculatus and its Hox gene families provides insights of decapod evolution.</title>
        <authorList>
            <person name="Jeong J.-H."/>
            <person name="Song I."/>
            <person name="Kim S."/>
            <person name="Choi T."/>
            <person name="Kim D."/>
            <person name="Ryu S."/>
            <person name="Kim W."/>
        </authorList>
    </citation>
    <scope>NUCLEOTIDE SEQUENCE [LARGE SCALE GENOMIC DNA]</scope>
    <source>
        <tissue evidence="1">Muscle</tissue>
    </source>
</reference>
<evidence type="ECO:0000313" key="2">
    <source>
        <dbReference type="Proteomes" id="UP000324222"/>
    </source>
</evidence>
<protein>
    <submittedName>
        <fullName evidence="1">Uncharacterized protein</fullName>
    </submittedName>
</protein>
<comment type="caution">
    <text evidence="1">The sequence shown here is derived from an EMBL/GenBank/DDBJ whole genome shotgun (WGS) entry which is preliminary data.</text>
</comment>
<keyword evidence="2" id="KW-1185">Reference proteome</keyword>
<dbReference type="AlphaFoldDB" id="A0A5B7DQ81"/>